<feature type="region of interest" description="Disordered" evidence="12">
    <location>
        <begin position="276"/>
        <end position="307"/>
    </location>
</feature>
<dbReference type="GeneID" id="94552260"/>
<dbReference type="InterPro" id="IPR050245">
    <property type="entry name" value="PrsA_foldase"/>
</dbReference>
<evidence type="ECO:0000313" key="15">
    <source>
        <dbReference type="EMBL" id="QIK51147.1"/>
    </source>
</evidence>
<comment type="catalytic activity">
    <reaction evidence="1 11">
        <text>[protein]-peptidylproline (omega=180) = [protein]-peptidylproline (omega=0)</text>
        <dbReference type="Rhea" id="RHEA:16237"/>
        <dbReference type="Rhea" id="RHEA-COMP:10747"/>
        <dbReference type="Rhea" id="RHEA-COMP:10748"/>
        <dbReference type="ChEBI" id="CHEBI:83833"/>
        <dbReference type="ChEBI" id="CHEBI:83834"/>
        <dbReference type="EC" id="5.2.1.8"/>
    </reaction>
</comment>
<evidence type="ECO:0000256" key="4">
    <source>
        <dbReference type="ARBA" id="ARBA00022475"/>
    </source>
</evidence>
<feature type="signal peptide" evidence="13">
    <location>
        <begin position="1"/>
        <end position="21"/>
    </location>
</feature>
<dbReference type="PROSITE" id="PS50198">
    <property type="entry name" value="PPIC_PPIASE_2"/>
    <property type="match status" value="1"/>
</dbReference>
<name>A0A6G7WG15_9LACT</name>
<dbReference type="InterPro" id="IPR000297">
    <property type="entry name" value="PPIase_PpiC"/>
</dbReference>
<dbReference type="PROSITE" id="PS01096">
    <property type="entry name" value="PPIC_PPIASE_1"/>
    <property type="match status" value="1"/>
</dbReference>
<evidence type="ECO:0000256" key="11">
    <source>
        <dbReference type="HAMAP-Rule" id="MF_01145"/>
    </source>
</evidence>
<keyword evidence="16" id="KW-1185">Reference proteome</keyword>
<dbReference type="EMBL" id="CP049889">
    <property type="protein sequence ID" value="QIK51147.1"/>
    <property type="molecule type" value="Genomic_DNA"/>
</dbReference>
<evidence type="ECO:0000256" key="5">
    <source>
        <dbReference type="ARBA" id="ARBA00022729"/>
    </source>
</evidence>
<keyword evidence="7 11" id="KW-0472">Membrane</keyword>
<dbReference type="SUPFAM" id="SSF54534">
    <property type="entry name" value="FKBP-like"/>
    <property type="match status" value="1"/>
</dbReference>
<feature type="compositionally biased region" description="Acidic residues" evidence="12">
    <location>
        <begin position="289"/>
        <end position="307"/>
    </location>
</feature>
<dbReference type="PANTHER" id="PTHR47245:SF1">
    <property type="entry name" value="FOLDASE PROTEIN PRSA"/>
    <property type="match status" value="1"/>
</dbReference>
<evidence type="ECO:0000256" key="2">
    <source>
        <dbReference type="ARBA" id="ARBA00004193"/>
    </source>
</evidence>
<dbReference type="GO" id="GO:0005886">
    <property type="term" value="C:plasma membrane"/>
    <property type="evidence" value="ECO:0007669"/>
    <property type="project" value="UniProtKB-SubCell"/>
</dbReference>
<gene>
    <name evidence="11" type="primary">prsA</name>
    <name evidence="15" type="ORF">G7058_03150</name>
</gene>
<comment type="function">
    <text evidence="11">Plays a major role in protein secretion by helping the post-translocational extracellular folding of several secreted proteins.</text>
</comment>
<dbReference type="InterPro" id="IPR023058">
    <property type="entry name" value="PPIase_PpiC_CS"/>
</dbReference>
<feature type="domain" description="PpiC" evidence="14">
    <location>
        <begin position="140"/>
        <end position="230"/>
    </location>
</feature>
<comment type="similarity">
    <text evidence="3 11">Belongs to the PrsA family.</text>
</comment>
<proteinExistence type="inferred from homology"/>
<evidence type="ECO:0000256" key="12">
    <source>
        <dbReference type="SAM" id="MobiDB-lite"/>
    </source>
</evidence>
<keyword evidence="4 11" id="KW-1003">Cell membrane</keyword>
<evidence type="ECO:0000256" key="13">
    <source>
        <dbReference type="SAM" id="SignalP"/>
    </source>
</evidence>
<keyword evidence="9 11" id="KW-0413">Isomerase</keyword>
<dbReference type="GO" id="GO:0006457">
    <property type="term" value="P:protein folding"/>
    <property type="evidence" value="ECO:0007669"/>
    <property type="project" value="UniProtKB-UniRule"/>
</dbReference>
<evidence type="ECO:0000256" key="6">
    <source>
        <dbReference type="ARBA" id="ARBA00023110"/>
    </source>
</evidence>
<evidence type="ECO:0000256" key="1">
    <source>
        <dbReference type="ARBA" id="ARBA00000971"/>
    </source>
</evidence>
<dbReference type="SUPFAM" id="SSF109998">
    <property type="entry name" value="Triger factor/SurA peptide-binding domain-like"/>
    <property type="match status" value="1"/>
</dbReference>
<keyword evidence="6 11" id="KW-0697">Rotamase</keyword>
<keyword evidence="5 11" id="KW-0732">Signal</keyword>
<evidence type="ECO:0000256" key="10">
    <source>
        <dbReference type="ARBA" id="ARBA00023288"/>
    </source>
</evidence>
<dbReference type="RefSeq" id="WP_166062195.1">
    <property type="nucleotide sequence ID" value="NZ_CP049889.1"/>
</dbReference>
<protein>
    <recommendedName>
        <fullName evidence="11">Foldase protein PrsA</fullName>
        <ecNumber evidence="11">5.2.1.8</ecNumber>
    </recommendedName>
</protein>
<dbReference type="GO" id="GO:0003755">
    <property type="term" value="F:peptidyl-prolyl cis-trans isomerase activity"/>
    <property type="evidence" value="ECO:0007669"/>
    <property type="project" value="UniProtKB-UniRule"/>
</dbReference>
<dbReference type="KEGG" id="jpo:G7058_03150"/>
<evidence type="ECO:0000256" key="9">
    <source>
        <dbReference type="ARBA" id="ARBA00023235"/>
    </source>
</evidence>
<dbReference type="Gene3D" id="3.10.50.40">
    <property type="match status" value="1"/>
</dbReference>
<dbReference type="InterPro" id="IPR046357">
    <property type="entry name" value="PPIase_dom_sf"/>
</dbReference>
<dbReference type="AlphaFoldDB" id="A0A6G7WG15"/>
<dbReference type="Pfam" id="PF13616">
    <property type="entry name" value="Rotamase_3"/>
    <property type="match status" value="1"/>
</dbReference>
<reference evidence="15 16" key="1">
    <citation type="journal article" date="2017" name="Int. J. Syst. Evol. Microbiol.">
        <title>Jeotgalibaca porci sp. nov. and Jeotgalibaca arthritidis sp. nov., isolated from pigs, and emended description of the genus Jeotgalibaca.</title>
        <authorList>
            <person name="Zamora L."/>
            <person name="Perez-Sancho M."/>
            <person name="Dominguez L."/>
            <person name="Fernandez-Garayzabal J.F."/>
            <person name="Vela A.I."/>
        </authorList>
    </citation>
    <scope>NUCLEOTIDE SEQUENCE [LARGE SCALE GENOMIC DNA]</scope>
    <source>
        <strain evidence="15 16">CCUG 69148</strain>
    </source>
</reference>
<accession>A0A6G7WG15</accession>
<dbReference type="InterPro" id="IPR023059">
    <property type="entry name" value="Foldase_PrsA"/>
</dbReference>
<dbReference type="PANTHER" id="PTHR47245">
    <property type="entry name" value="PEPTIDYLPROLYL ISOMERASE"/>
    <property type="match status" value="1"/>
</dbReference>
<feature type="chain" id="PRO_5039171894" description="Foldase protein PrsA" evidence="13">
    <location>
        <begin position="22"/>
        <end position="307"/>
    </location>
</feature>
<dbReference type="HAMAP" id="MF_01145">
    <property type="entry name" value="Foldase_PrsA"/>
    <property type="match status" value="1"/>
</dbReference>
<keyword evidence="10 11" id="KW-0449">Lipoprotein</keyword>
<dbReference type="PROSITE" id="PS51257">
    <property type="entry name" value="PROKAR_LIPOPROTEIN"/>
    <property type="match status" value="1"/>
</dbReference>
<dbReference type="Proteomes" id="UP000501830">
    <property type="component" value="Chromosome"/>
</dbReference>
<dbReference type="InterPro" id="IPR027304">
    <property type="entry name" value="Trigger_fact/SurA_dom_sf"/>
</dbReference>
<feature type="compositionally biased region" description="Basic and acidic residues" evidence="12">
    <location>
        <begin position="276"/>
        <end position="288"/>
    </location>
</feature>
<dbReference type="EC" id="5.2.1.8" evidence="11"/>
<comment type="subcellular location">
    <subcellularLocation>
        <location evidence="2 11">Cell membrane</location>
        <topology evidence="2 11">Lipid-anchor</topology>
    </subcellularLocation>
</comment>
<evidence type="ECO:0000256" key="3">
    <source>
        <dbReference type="ARBA" id="ARBA00006071"/>
    </source>
</evidence>
<evidence type="ECO:0000259" key="14">
    <source>
        <dbReference type="PROSITE" id="PS50198"/>
    </source>
</evidence>
<sequence>MKKWALSALTFAAAATLAGCADNSETVATSTGGDVTKDELYAAMKDYVGEETLQRLIIVDLLEDEVGKNDFAKEADAEARTTMANYGGEEQFMYILSQSGFSSVKDYTDQLYMNKLLVDVVKSRTEFTDEEVQAYYDAIEPNLQASHILVDDEELAKDLIKQLDEGADFAELAKEHSSDSSAENGGELGSFGRGRMVAEFEDAVFALKDGEYSKEPVQSQYGFHIIKRTATDEKEAFDAEAVKEKMMEEKLADYTKLQEVMVSLVEESDVKIKDEDLKGALDSYKKTEEVEETESATEESETEESAE</sequence>
<evidence type="ECO:0000256" key="7">
    <source>
        <dbReference type="ARBA" id="ARBA00023136"/>
    </source>
</evidence>
<evidence type="ECO:0000313" key="16">
    <source>
        <dbReference type="Proteomes" id="UP000501830"/>
    </source>
</evidence>
<evidence type="ECO:0000256" key="8">
    <source>
        <dbReference type="ARBA" id="ARBA00023139"/>
    </source>
</evidence>
<keyword evidence="8 11" id="KW-0564">Palmitate</keyword>
<organism evidence="15 16">
    <name type="scientific">Jeotgalibaca porci</name>
    <dbReference type="NCBI Taxonomy" id="1868793"/>
    <lineage>
        <taxon>Bacteria</taxon>
        <taxon>Bacillati</taxon>
        <taxon>Bacillota</taxon>
        <taxon>Bacilli</taxon>
        <taxon>Lactobacillales</taxon>
        <taxon>Carnobacteriaceae</taxon>
        <taxon>Jeotgalibaca</taxon>
    </lineage>
</organism>